<dbReference type="AlphaFoldDB" id="A0AAV2SAR9"/>
<evidence type="ECO:0000259" key="1">
    <source>
        <dbReference type="PROSITE" id="PS50041"/>
    </source>
</evidence>
<feature type="non-terminal residue" evidence="2">
    <location>
        <position position="1"/>
    </location>
</feature>
<dbReference type="Proteomes" id="UP001497623">
    <property type="component" value="Unassembled WGS sequence"/>
</dbReference>
<reference evidence="2 3" key="1">
    <citation type="submission" date="2024-05" db="EMBL/GenBank/DDBJ databases">
        <authorList>
            <person name="Wallberg A."/>
        </authorList>
    </citation>
    <scope>NUCLEOTIDE SEQUENCE [LARGE SCALE GENOMIC DNA]</scope>
</reference>
<dbReference type="CDD" id="cd00037">
    <property type="entry name" value="CLECT"/>
    <property type="match status" value="1"/>
</dbReference>
<feature type="non-terminal residue" evidence="2">
    <location>
        <position position="282"/>
    </location>
</feature>
<sequence>GCREGFFMSHGSSQCFKLFNDWKRNWDEAKSKCEQVELVMAQPTDDVAVALRDDIINTYGYDSKVHLAAHADGSQYVWRDGSVLRTNNPLWWPKQPGSSIKTGYCLGLLVDEYHWTEEPGRPYWSWGCAYRVYTLCEEPMPAGVPRGLPHGKTTENVQPVTLHNLHITNTSAETTPLIHLPKDNVIPGTLHTSQVLNTTTETTPVSPIAINEVSVMLPPNITTGAVHEGTFDTPQVTNTTAETTAASPFAIIEVPDVLLPHITAYTMHPRTIYYTQATNSTP</sequence>
<dbReference type="InterPro" id="IPR016187">
    <property type="entry name" value="CTDL_fold"/>
</dbReference>
<evidence type="ECO:0000313" key="2">
    <source>
        <dbReference type="EMBL" id="CAL4174192.1"/>
    </source>
</evidence>
<organism evidence="2 3">
    <name type="scientific">Meganyctiphanes norvegica</name>
    <name type="common">Northern krill</name>
    <name type="synonym">Thysanopoda norvegica</name>
    <dbReference type="NCBI Taxonomy" id="48144"/>
    <lineage>
        <taxon>Eukaryota</taxon>
        <taxon>Metazoa</taxon>
        <taxon>Ecdysozoa</taxon>
        <taxon>Arthropoda</taxon>
        <taxon>Crustacea</taxon>
        <taxon>Multicrustacea</taxon>
        <taxon>Malacostraca</taxon>
        <taxon>Eumalacostraca</taxon>
        <taxon>Eucarida</taxon>
        <taxon>Euphausiacea</taxon>
        <taxon>Euphausiidae</taxon>
        <taxon>Meganyctiphanes</taxon>
    </lineage>
</organism>
<dbReference type="EMBL" id="CAXKWB010053261">
    <property type="protein sequence ID" value="CAL4174192.1"/>
    <property type="molecule type" value="Genomic_DNA"/>
</dbReference>
<evidence type="ECO:0000313" key="3">
    <source>
        <dbReference type="Proteomes" id="UP001497623"/>
    </source>
</evidence>
<gene>
    <name evidence="2" type="ORF">MNOR_LOCUS34477</name>
</gene>
<accession>A0AAV2SAR9</accession>
<protein>
    <recommendedName>
        <fullName evidence="1">C-type lectin domain-containing protein</fullName>
    </recommendedName>
</protein>
<keyword evidence="3" id="KW-1185">Reference proteome</keyword>
<comment type="caution">
    <text evidence="2">The sequence shown here is derived from an EMBL/GenBank/DDBJ whole genome shotgun (WGS) entry which is preliminary data.</text>
</comment>
<dbReference type="Gene3D" id="3.10.100.10">
    <property type="entry name" value="Mannose-Binding Protein A, subunit A"/>
    <property type="match status" value="1"/>
</dbReference>
<dbReference type="SUPFAM" id="SSF56436">
    <property type="entry name" value="C-type lectin-like"/>
    <property type="match status" value="1"/>
</dbReference>
<dbReference type="InterPro" id="IPR001304">
    <property type="entry name" value="C-type_lectin-like"/>
</dbReference>
<name>A0AAV2SAR9_MEGNR</name>
<feature type="domain" description="C-type lectin" evidence="1">
    <location>
        <begin position="11"/>
        <end position="129"/>
    </location>
</feature>
<dbReference type="PROSITE" id="PS50041">
    <property type="entry name" value="C_TYPE_LECTIN_2"/>
    <property type="match status" value="1"/>
</dbReference>
<dbReference type="InterPro" id="IPR016186">
    <property type="entry name" value="C-type_lectin-like/link_sf"/>
</dbReference>
<proteinExistence type="predicted"/>